<keyword evidence="3 6" id="KW-0812">Transmembrane</keyword>
<keyword evidence="5 6" id="KW-0472">Membrane</keyword>
<dbReference type="GO" id="GO:0005886">
    <property type="term" value="C:plasma membrane"/>
    <property type="evidence" value="ECO:0007669"/>
    <property type="project" value="TreeGrafter"/>
</dbReference>
<gene>
    <name evidence="8" type="primary">LOC111149511</name>
</gene>
<feature type="transmembrane region" description="Helical" evidence="6">
    <location>
        <begin position="189"/>
        <end position="208"/>
    </location>
</feature>
<keyword evidence="4 6" id="KW-1133">Transmembrane helix</keyword>
<dbReference type="RefSeq" id="XP_022362316.1">
    <property type="nucleotide sequence ID" value="XM_022506608.1"/>
</dbReference>
<evidence type="ECO:0000256" key="5">
    <source>
        <dbReference type="ARBA" id="ARBA00023136"/>
    </source>
</evidence>
<dbReference type="AlphaFoldDB" id="A0A2Y9JNW2"/>
<dbReference type="InterPro" id="IPR030417">
    <property type="entry name" value="MS4A"/>
</dbReference>
<dbReference type="InterPro" id="IPR007237">
    <property type="entry name" value="CD20-like"/>
</dbReference>
<dbReference type="KEGG" id="elk:111149511"/>
<comment type="subcellular location">
    <subcellularLocation>
        <location evidence="1">Membrane</location>
        <topology evidence="1">Multi-pass membrane protein</topology>
    </subcellularLocation>
</comment>
<evidence type="ECO:0000313" key="7">
    <source>
        <dbReference type="Proteomes" id="UP000248482"/>
    </source>
</evidence>
<evidence type="ECO:0000256" key="1">
    <source>
        <dbReference type="ARBA" id="ARBA00004141"/>
    </source>
</evidence>
<comment type="similarity">
    <text evidence="2">Belongs to the MS4A family.</text>
</comment>
<organism evidence="7 8">
    <name type="scientific">Enhydra lutris kenyoni</name>
    <name type="common">northern sea otter</name>
    <dbReference type="NCBI Taxonomy" id="391180"/>
    <lineage>
        <taxon>Eukaryota</taxon>
        <taxon>Metazoa</taxon>
        <taxon>Chordata</taxon>
        <taxon>Craniata</taxon>
        <taxon>Vertebrata</taxon>
        <taxon>Euteleostomi</taxon>
        <taxon>Mammalia</taxon>
        <taxon>Eutheria</taxon>
        <taxon>Laurasiatheria</taxon>
        <taxon>Carnivora</taxon>
        <taxon>Caniformia</taxon>
        <taxon>Musteloidea</taxon>
        <taxon>Mustelidae</taxon>
        <taxon>Lutrinae</taxon>
        <taxon>Enhydra</taxon>
    </lineage>
</organism>
<evidence type="ECO:0000256" key="4">
    <source>
        <dbReference type="ARBA" id="ARBA00022989"/>
    </source>
</evidence>
<reference evidence="8" key="1">
    <citation type="submission" date="2025-08" db="UniProtKB">
        <authorList>
            <consortium name="RefSeq"/>
        </authorList>
    </citation>
    <scope>IDENTIFICATION</scope>
    <source>
        <tissue evidence="8">Blood</tissue>
    </source>
</reference>
<dbReference type="Proteomes" id="UP000248482">
    <property type="component" value="Unplaced"/>
</dbReference>
<dbReference type="PANTHER" id="PTHR23320:SF72">
    <property type="entry name" value="MEMBRANE-SPANNING 4-DOMAINS SUBFAMILY A MEMBER 12"/>
    <property type="match status" value="1"/>
</dbReference>
<dbReference type="STRING" id="391180.A0A2Y9JNW2"/>
<evidence type="ECO:0000313" key="8">
    <source>
        <dbReference type="RefSeq" id="XP_022362316.1"/>
    </source>
</evidence>
<keyword evidence="7" id="KW-1185">Reference proteome</keyword>
<dbReference type="Pfam" id="PF04103">
    <property type="entry name" value="CD20"/>
    <property type="match status" value="1"/>
</dbReference>
<dbReference type="OrthoDB" id="8951938at2759"/>
<name>A0A2Y9JNW2_ENHLU</name>
<dbReference type="GO" id="GO:0007166">
    <property type="term" value="P:cell surface receptor signaling pathway"/>
    <property type="evidence" value="ECO:0007669"/>
    <property type="project" value="TreeGrafter"/>
</dbReference>
<proteinExistence type="inferred from homology"/>
<accession>A0A2Y9JNW2</accession>
<dbReference type="PANTHER" id="PTHR23320">
    <property type="entry name" value="MEMBRANE-SPANNING 4-DOMAINS SUBFAMILY A MS4A -RELATED"/>
    <property type="match status" value="1"/>
</dbReference>
<dbReference type="GeneID" id="111149511"/>
<feature type="transmembrane region" description="Helical" evidence="6">
    <location>
        <begin position="129"/>
        <end position="146"/>
    </location>
</feature>
<feature type="transmembrane region" description="Helical" evidence="6">
    <location>
        <begin position="86"/>
        <end position="109"/>
    </location>
</feature>
<evidence type="ECO:0000256" key="6">
    <source>
        <dbReference type="SAM" id="Phobius"/>
    </source>
</evidence>
<evidence type="ECO:0000256" key="2">
    <source>
        <dbReference type="ARBA" id="ARBA00009565"/>
    </source>
</evidence>
<sequence>MSSQATTQPRIYETVLNPYPPNNIMAPGFQQPVGFTHLGNQAQSGQPPFLRSPGIITNSHQGQGNTEVVNPAMGTAITNLREEAKVLGAIQIMIGLMHIGFGTILGFMYTTYGPVFGFASLAVISGYPFWGGISFIVTGTLSILASKKLSPCLIKSSLGMNIVSTIFAFLGVILLLVDVSINGQPNQDYWAVLSGKGITAMLVIFSLLEFHTNLTTAYFSKRAITKTNRPVLVIPNVYTASPLEPGVFSAPPRNDGHLTHAT</sequence>
<evidence type="ECO:0000256" key="3">
    <source>
        <dbReference type="ARBA" id="ARBA00022692"/>
    </source>
</evidence>
<protein>
    <submittedName>
        <fullName evidence="8">Membrane-spanning 4-domains subfamily A member 12</fullName>
    </submittedName>
</protein>
<feature type="transmembrane region" description="Helical" evidence="6">
    <location>
        <begin position="158"/>
        <end position="177"/>
    </location>
</feature>